<feature type="non-terminal residue" evidence="2">
    <location>
        <position position="851"/>
    </location>
</feature>
<evidence type="ECO:0000313" key="3">
    <source>
        <dbReference type="Proteomes" id="UP000316639"/>
    </source>
</evidence>
<sequence length="851" mass="91172">MPPENHDGNKKDKRGRGNSPFDQSLDDLSLSERAPKREKVETDLTLEIGANGPTPQQYNALTGFARDAAHTVLAYHANGDAVPPVTVSGPLPMANQVQKALNLVITSYLPHIERDMPGDQRLGADRIIINTASPSGTATTVSLPRGTAVTPAPRLTPQPLPRYNTNITSPPSPPPNSRSLAQSSSQTATPTQSTNPPLPQGKINAAKRNFKGGGSKPEWFPSLWGVLLTHPEPMGISDLTNSGDLPPKFPVSRMTNYLLAMKEVGLVVENGQAGKASLYSPVAPSDISPTERQALLDWAQGLPALACAAANTHLSSRPNILRLPGTLYAQLVQNTKGKSGNTENRLLASRAFEVLLTAEKPLSQQEIADRLKENHHFPNAIKGTVAPYLNAMVAASLASSPTAGTKTTASSQYSARIPLPTELLSDPSFQRFIDNLPDVNDRGRARQRSDGIDPIAQQDTTTVPPAFLMSDTLKNALHPGSMSRSSLAKENALRVWSVLLANDPTTNKELETALSGTAAAKESRYYTQWLQRSNMAAVDRKNGNTIVYTGTVPPGLETNNDLRSWVAGLPETMKVKAQNRLDNPFVVSVQQGEPPVPPPLPPRIAQDFQAGGRAHQMGFGGARASQILGILLRTSTPLTSDMIQARLKSEHNVDVSVPSVNRYRSYLGSENLVSLYGKDSLTDLYVGCVPESLRNDPGLAEWAAELADVGGRANARARIGGTEPLGAARLLPPLPAVLRDAFGNSVGQKRAAATLAVLISTGKPLTLQELAEVVQRDYRLSHGKATALADLAKMRTSGLLKEMDKTRDGYFYTAVVPAGLVEVSAQERDALCEWARGALSGRAQADALARI</sequence>
<feature type="compositionally biased region" description="Basic and acidic residues" evidence="1">
    <location>
        <begin position="1"/>
        <end position="10"/>
    </location>
</feature>
<dbReference type="AlphaFoldDB" id="A0A563EE39"/>
<dbReference type="Proteomes" id="UP000316639">
    <property type="component" value="Unassembled WGS sequence"/>
</dbReference>
<dbReference type="RefSeq" id="WP_222598627.1">
    <property type="nucleotide sequence ID" value="NZ_VOBR01000080.1"/>
</dbReference>
<protein>
    <submittedName>
        <fullName evidence="2">Uncharacterized protein</fullName>
    </submittedName>
</protein>
<evidence type="ECO:0000313" key="2">
    <source>
        <dbReference type="EMBL" id="TWP42920.1"/>
    </source>
</evidence>
<reference evidence="2 3" key="1">
    <citation type="submission" date="2019-07" db="EMBL/GenBank/DDBJ databases">
        <title>Lentzea xizangensis sp. nov., isolated from Qinghai-Tibetan Plateau Soils.</title>
        <authorList>
            <person name="Huang J."/>
        </authorList>
    </citation>
    <scope>NUCLEOTIDE SEQUENCE [LARGE SCALE GENOMIC DNA]</scope>
    <source>
        <strain evidence="2 3">FXJ1.1311</strain>
    </source>
</reference>
<accession>A0A563EE39</accession>
<comment type="caution">
    <text evidence="2">The sequence shown here is derived from an EMBL/GenBank/DDBJ whole genome shotgun (WGS) entry which is preliminary data.</text>
</comment>
<feature type="compositionally biased region" description="Low complexity" evidence="1">
    <location>
        <begin position="177"/>
        <end position="195"/>
    </location>
</feature>
<evidence type="ECO:0000256" key="1">
    <source>
        <dbReference type="SAM" id="MobiDB-lite"/>
    </source>
</evidence>
<gene>
    <name evidence="2" type="ORF">FKR81_42965</name>
</gene>
<proteinExistence type="predicted"/>
<organism evidence="2 3">
    <name type="scientific">Lentzea tibetensis</name>
    <dbReference type="NCBI Taxonomy" id="2591470"/>
    <lineage>
        <taxon>Bacteria</taxon>
        <taxon>Bacillati</taxon>
        <taxon>Actinomycetota</taxon>
        <taxon>Actinomycetes</taxon>
        <taxon>Pseudonocardiales</taxon>
        <taxon>Pseudonocardiaceae</taxon>
        <taxon>Lentzea</taxon>
    </lineage>
</organism>
<dbReference type="EMBL" id="VOBR01000080">
    <property type="protein sequence ID" value="TWP42920.1"/>
    <property type="molecule type" value="Genomic_DNA"/>
</dbReference>
<name>A0A563EE39_9PSEU</name>
<feature type="region of interest" description="Disordered" evidence="1">
    <location>
        <begin position="134"/>
        <end position="214"/>
    </location>
</feature>
<feature type="region of interest" description="Disordered" evidence="1">
    <location>
        <begin position="1"/>
        <end position="39"/>
    </location>
</feature>
<keyword evidence="3" id="KW-1185">Reference proteome</keyword>